<dbReference type="AlphaFoldDB" id="A0AAN4Q9S3"/>
<comment type="caution">
    <text evidence="1">The sequence shown here is derived from an EMBL/GenBank/DDBJ whole genome shotgun (WGS) entry which is preliminary data.</text>
</comment>
<proteinExistence type="predicted"/>
<name>A0AAN4Q9S3_PSESF</name>
<organism evidence="1 2">
    <name type="scientific">Pseudomonas syringae pv. actinidiae</name>
    <dbReference type="NCBI Taxonomy" id="103796"/>
    <lineage>
        <taxon>Bacteria</taxon>
        <taxon>Pseudomonadati</taxon>
        <taxon>Pseudomonadota</taxon>
        <taxon>Gammaproteobacteria</taxon>
        <taxon>Pseudomonadales</taxon>
        <taxon>Pseudomonadaceae</taxon>
        <taxon>Pseudomonas</taxon>
        <taxon>Pseudomonas syringae</taxon>
    </lineage>
</organism>
<protein>
    <submittedName>
        <fullName evidence="1">NAD dependent epimerase/dehydratase family enzyme</fullName>
    </submittedName>
</protein>
<dbReference type="Proteomes" id="UP000248291">
    <property type="component" value="Unassembled WGS sequence"/>
</dbReference>
<evidence type="ECO:0000313" key="2">
    <source>
        <dbReference type="Proteomes" id="UP000248291"/>
    </source>
</evidence>
<reference evidence="1 2" key="1">
    <citation type="submission" date="2018-04" db="EMBL/GenBank/DDBJ databases">
        <title>Draft genome sequence of Pseudomonas syringae pv. actinidiae biovar 3 strains isolated from kiwifruit in Kagawa prefecture.</title>
        <authorList>
            <person name="Tabuchi M."/>
            <person name="Saito M."/>
            <person name="Fujiwara S."/>
            <person name="Sasa N."/>
            <person name="Akimitsu K."/>
            <person name="Gomi K."/>
            <person name="Konishi-Sugita S."/>
            <person name="Hamano K."/>
            <person name="Kataoka I."/>
        </authorList>
    </citation>
    <scope>NUCLEOTIDE SEQUENCE [LARGE SCALE GENOMIC DNA]</scope>
    <source>
        <strain evidence="1 2">MAFF212211</strain>
    </source>
</reference>
<gene>
    <name evidence="1" type="ORF">KPSA3_05043</name>
</gene>
<evidence type="ECO:0000313" key="1">
    <source>
        <dbReference type="EMBL" id="GBH19043.1"/>
    </source>
</evidence>
<sequence>MASVRLSDWVWTRILCAPTTPARLSTAGESRESPLMNDALPGSGFSVMIESQITSPARLVEVS</sequence>
<dbReference type="EMBL" id="BGKA01000187">
    <property type="protein sequence ID" value="GBH19043.1"/>
    <property type="molecule type" value="Genomic_DNA"/>
</dbReference>
<accession>A0AAN4Q9S3</accession>